<evidence type="ECO:0000313" key="4">
    <source>
        <dbReference type="EMBL" id="CAL1606916.1"/>
    </source>
</evidence>
<evidence type="ECO:0000259" key="3">
    <source>
        <dbReference type="PROSITE" id="PS50228"/>
    </source>
</evidence>
<name>A0AAV2M0V4_KNICA</name>
<dbReference type="PANTHER" id="PTHR46780">
    <property type="entry name" value="PROTEIN EVA-1"/>
    <property type="match status" value="1"/>
</dbReference>
<dbReference type="GO" id="GO:0030246">
    <property type="term" value="F:carbohydrate binding"/>
    <property type="evidence" value="ECO:0007669"/>
    <property type="project" value="UniProtKB-KW"/>
</dbReference>
<protein>
    <recommendedName>
        <fullName evidence="3">SUEL-type lectin domain-containing protein</fullName>
    </recommendedName>
</protein>
<sequence>MRDKLDQYREEAVENLREAQRKQKRWCGEFGVVVVQSALYGRADSHTCSEGRPVQELTDTLCSQAGAQQLIKTRCDGKSECELNTDFFRSSDLCFGTYKYVDTNYTCFPAHKVVACEHSLAQLHCDEGQVIFVYGADYGRRDSVTCAYKRPGSQVRNTDCYNSVVAVAQR</sequence>
<dbReference type="Proteomes" id="UP001497482">
    <property type="component" value="Chromosome 5"/>
</dbReference>
<gene>
    <name evidence="4" type="ORF">KC01_LOCUS34018</name>
</gene>
<proteinExistence type="predicted"/>
<dbReference type="EMBL" id="OZ035827">
    <property type="protein sequence ID" value="CAL1606916.1"/>
    <property type="molecule type" value="Genomic_DNA"/>
</dbReference>
<dbReference type="Gene3D" id="2.60.120.740">
    <property type="match status" value="2"/>
</dbReference>
<dbReference type="PROSITE" id="PS50228">
    <property type="entry name" value="SUEL_LECTIN"/>
    <property type="match status" value="1"/>
</dbReference>
<dbReference type="AlphaFoldDB" id="A0AAV2M0V4"/>
<organism evidence="4 5">
    <name type="scientific">Knipowitschia caucasica</name>
    <name type="common">Caucasian dwarf goby</name>
    <name type="synonym">Pomatoschistus caucasicus</name>
    <dbReference type="NCBI Taxonomy" id="637954"/>
    <lineage>
        <taxon>Eukaryota</taxon>
        <taxon>Metazoa</taxon>
        <taxon>Chordata</taxon>
        <taxon>Craniata</taxon>
        <taxon>Vertebrata</taxon>
        <taxon>Euteleostomi</taxon>
        <taxon>Actinopterygii</taxon>
        <taxon>Neopterygii</taxon>
        <taxon>Teleostei</taxon>
        <taxon>Neoteleostei</taxon>
        <taxon>Acanthomorphata</taxon>
        <taxon>Gobiaria</taxon>
        <taxon>Gobiiformes</taxon>
        <taxon>Gobioidei</taxon>
        <taxon>Gobiidae</taxon>
        <taxon>Gobiinae</taxon>
        <taxon>Knipowitschia</taxon>
    </lineage>
</organism>
<keyword evidence="2" id="KW-0677">Repeat</keyword>
<feature type="domain" description="SUEL-type lectin" evidence="3">
    <location>
        <begin position="27"/>
        <end position="108"/>
    </location>
</feature>
<dbReference type="Pfam" id="PF02140">
    <property type="entry name" value="SUEL_Lectin"/>
    <property type="match status" value="1"/>
</dbReference>
<evidence type="ECO:0000256" key="1">
    <source>
        <dbReference type="ARBA" id="ARBA00022734"/>
    </source>
</evidence>
<reference evidence="4 5" key="1">
    <citation type="submission" date="2024-04" db="EMBL/GenBank/DDBJ databases">
        <authorList>
            <person name="Waldvogel A.-M."/>
            <person name="Schoenle A."/>
        </authorList>
    </citation>
    <scope>NUCLEOTIDE SEQUENCE [LARGE SCALE GENOMIC DNA]</scope>
</reference>
<evidence type="ECO:0000313" key="5">
    <source>
        <dbReference type="Proteomes" id="UP001497482"/>
    </source>
</evidence>
<keyword evidence="5" id="KW-1185">Reference proteome</keyword>
<dbReference type="CDD" id="cd22833">
    <property type="entry name" value="Gal_Rha_Lectin_CSL1-2_RBL_SML_rpt1"/>
    <property type="match status" value="1"/>
</dbReference>
<dbReference type="InterPro" id="IPR043159">
    <property type="entry name" value="Lectin_gal-bd_sf"/>
</dbReference>
<dbReference type="InterPro" id="IPR000922">
    <property type="entry name" value="Lectin_gal-bd_dom"/>
</dbReference>
<evidence type="ECO:0000256" key="2">
    <source>
        <dbReference type="ARBA" id="ARBA00022737"/>
    </source>
</evidence>
<accession>A0AAV2M0V4</accession>
<keyword evidence="1" id="KW-0430">Lectin</keyword>